<reference evidence="4 5" key="2">
    <citation type="submission" date="2009-11" db="EMBL/GenBank/DDBJ databases">
        <title>The Genome Sequence of Allomyces macrogynus strain ATCC 38327.</title>
        <authorList>
            <consortium name="The Broad Institute Genome Sequencing Platform"/>
            <person name="Russ C."/>
            <person name="Cuomo C."/>
            <person name="Shea T."/>
            <person name="Young S.K."/>
            <person name="Zeng Q."/>
            <person name="Koehrsen M."/>
            <person name="Haas B."/>
            <person name="Borodovsky M."/>
            <person name="Guigo R."/>
            <person name="Alvarado L."/>
            <person name="Berlin A."/>
            <person name="Borenstein D."/>
            <person name="Chen Z."/>
            <person name="Engels R."/>
            <person name="Freedman E."/>
            <person name="Gellesch M."/>
            <person name="Goldberg J."/>
            <person name="Griggs A."/>
            <person name="Gujja S."/>
            <person name="Heiman D."/>
            <person name="Hepburn T."/>
            <person name="Howarth C."/>
            <person name="Jen D."/>
            <person name="Larson L."/>
            <person name="Lewis B."/>
            <person name="Mehta T."/>
            <person name="Park D."/>
            <person name="Pearson M."/>
            <person name="Roberts A."/>
            <person name="Saif S."/>
            <person name="Shenoy N."/>
            <person name="Sisk P."/>
            <person name="Stolte C."/>
            <person name="Sykes S."/>
            <person name="Walk T."/>
            <person name="White J."/>
            <person name="Yandava C."/>
            <person name="Burger G."/>
            <person name="Gray M.W."/>
            <person name="Holland P.W.H."/>
            <person name="King N."/>
            <person name="Lang F.B.F."/>
            <person name="Roger A.J."/>
            <person name="Ruiz-Trillo I."/>
            <person name="Lander E."/>
            <person name="Nusbaum C."/>
        </authorList>
    </citation>
    <scope>NUCLEOTIDE SEQUENCE [LARGE SCALE GENOMIC DNA]</scope>
    <source>
        <strain evidence="4 5">ATCC 38327</strain>
    </source>
</reference>
<name>A0A0L0SG54_ALLM3</name>
<evidence type="ECO:0000313" key="4">
    <source>
        <dbReference type="EMBL" id="KNE61370.1"/>
    </source>
</evidence>
<evidence type="ECO:0000256" key="1">
    <source>
        <dbReference type="SAM" id="MobiDB-lite"/>
    </source>
</evidence>
<keyword evidence="5" id="KW-1185">Reference proteome</keyword>
<dbReference type="InterPro" id="IPR017884">
    <property type="entry name" value="SANT_dom"/>
</dbReference>
<evidence type="ECO:0000259" key="3">
    <source>
        <dbReference type="PROSITE" id="PS51293"/>
    </source>
</evidence>
<proteinExistence type="predicted"/>
<dbReference type="AlphaFoldDB" id="A0A0L0SG54"/>
<dbReference type="SUPFAM" id="SSF46689">
    <property type="entry name" value="Homeodomain-like"/>
    <property type="match status" value="1"/>
</dbReference>
<dbReference type="InterPro" id="IPR009057">
    <property type="entry name" value="Homeodomain-like_sf"/>
</dbReference>
<dbReference type="Pfam" id="PF16495">
    <property type="entry name" value="SWIRM-assoc_1"/>
    <property type="match status" value="1"/>
</dbReference>
<evidence type="ECO:0000259" key="2">
    <source>
        <dbReference type="PROSITE" id="PS50090"/>
    </source>
</evidence>
<dbReference type="CDD" id="cd00167">
    <property type="entry name" value="SANT"/>
    <property type="match status" value="1"/>
</dbReference>
<feature type="region of interest" description="Disordered" evidence="1">
    <location>
        <begin position="1"/>
        <end position="20"/>
    </location>
</feature>
<organism evidence="4 5">
    <name type="scientific">Allomyces macrogynus (strain ATCC 38327)</name>
    <name type="common">Allomyces javanicus var. macrogynus</name>
    <dbReference type="NCBI Taxonomy" id="578462"/>
    <lineage>
        <taxon>Eukaryota</taxon>
        <taxon>Fungi</taxon>
        <taxon>Fungi incertae sedis</taxon>
        <taxon>Blastocladiomycota</taxon>
        <taxon>Blastocladiomycetes</taxon>
        <taxon>Blastocladiales</taxon>
        <taxon>Blastocladiaceae</taxon>
        <taxon>Allomyces</taxon>
    </lineage>
</organism>
<gene>
    <name evidence="4" type="ORF">AMAG_06199</name>
</gene>
<feature type="domain" description="Myb-like" evidence="2">
    <location>
        <begin position="312"/>
        <end position="366"/>
    </location>
</feature>
<dbReference type="PROSITE" id="PS51293">
    <property type="entry name" value="SANT"/>
    <property type="match status" value="1"/>
</dbReference>
<evidence type="ECO:0000313" key="5">
    <source>
        <dbReference type="Proteomes" id="UP000054350"/>
    </source>
</evidence>
<dbReference type="STRING" id="578462.A0A0L0SG54"/>
<accession>A0A0L0SG54</accession>
<dbReference type="Proteomes" id="UP000054350">
    <property type="component" value="Unassembled WGS sequence"/>
</dbReference>
<reference evidence="4 5" key="1">
    <citation type="submission" date="2009-11" db="EMBL/GenBank/DDBJ databases">
        <title>Annotation of Allomyces macrogynus ATCC 38327.</title>
        <authorList>
            <consortium name="The Broad Institute Genome Sequencing Platform"/>
            <person name="Russ C."/>
            <person name="Cuomo C."/>
            <person name="Burger G."/>
            <person name="Gray M.W."/>
            <person name="Holland P.W.H."/>
            <person name="King N."/>
            <person name="Lang F.B.F."/>
            <person name="Roger A.J."/>
            <person name="Ruiz-Trillo I."/>
            <person name="Young S.K."/>
            <person name="Zeng Q."/>
            <person name="Gargeya S."/>
            <person name="Fitzgerald M."/>
            <person name="Haas B."/>
            <person name="Abouelleil A."/>
            <person name="Alvarado L."/>
            <person name="Arachchi H.M."/>
            <person name="Berlin A."/>
            <person name="Chapman S.B."/>
            <person name="Gearin G."/>
            <person name="Goldberg J."/>
            <person name="Griggs A."/>
            <person name="Gujja S."/>
            <person name="Hansen M."/>
            <person name="Heiman D."/>
            <person name="Howarth C."/>
            <person name="Larimer J."/>
            <person name="Lui A."/>
            <person name="MacDonald P.J.P."/>
            <person name="McCowen C."/>
            <person name="Montmayeur A."/>
            <person name="Murphy C."/>
            <person name="Neiman D."/>
            <person name="Pearson M."/>
            <person name="Priest M."/>
            <person name="Roberts A."/>
            <person name="Saif S."/>
            <person name="Shea T."/>
            <person name="Sisk P."/>
            <person name="Stolte C."/>
            <person name="Sykes S."/>
            <person name="Wortman J."/>
            <person name="Nusbaum C."/>
            <person name="Birren B."/>
        </authorList>
    </citation>
    <scope>NUCLEOTIDE SEQUENCE [LARGE SCALE GENOMIC DNA]</scope>
    <source>
        <strain evidence="4 5">ATCC 38327</strain>
    </source>
</reference>
<dbReference type="InterPro" id="IPR001005">
    <property type="entry name" value="SANT/Myb"/>
</dbReference>
<dbReference type="EMBL" id="GG745338">
    <property type="protein sequence ID" value="KNE61370.1"/>
    <property type="molecule type" value="Genomic_DNA"/>
</dbReference>
<feature type="compositionally biased region" description="Polar residues" evidence="1">
    <location>
        <begin position="1"/>
        <end position="15"/>
    </location>
</feature>
<dbReference type="SMART" id="SM00717">
    <property type="entry name" value="SANT"/>
    <property type="match status" value="1"/>
</dbReference>
<feature type="domain" description="SANT" evidence="3">
    <location>
        <begin position="315"/>
        <end position="363"/>
    </location>
</feature>
<dbReference type="Gene3D" id="1.10.10.60">
    <property type="entry name" value="Homeodomain-like"/>
    <property type="match status" value="1"/>
</dbReference>
<sequence>MSSMLQLSTGNSSAAQVEPVDPPVPAWCTGVSLIDLTALPSPTKPVFDDNPSAGRRGAGRTRSRAAAAAAAAATAANANAADHSEPVSSLCLLHLGWRPREQADAGASSARPANLPSSPTGLTWFAPGKVAAVEREYLDQLQARDGVVISNSEYLTIRSHLVEKVTSRTGVEGESTLWPRAGAGSTLLADLTPPSSLPAATLVSILQFLELQGVVRPSAIVPITDDAQWVPDSWWPPFDHSAAVPFFAARPTCHSCSTLIADAPHYRSMIVPDHFLCSACFTSGQFDGLFSGTYVHVDGPAPSAPSGDANADAGADKTIWTDEELLRLLDAVGHFDPGLDDWEAVASYVNTDKSAADCLARFLTRQGDAARDLVAEQDLRELPFLTAGNPVMATVEFLLHGVNPGVAAVFGQACLAQIADLADEQGAIPEDADYAPVLDAGYRAAARLAAELAEIEDQQCRAMVAQVVDLTVQRMEHKSRLINEFDAWVASETKAQQQEYARALDETKAVRDRVDKMRGQAGGAAAAAAVAQTRRASSTVSTSSGGAGAATSIPAYQGSGSLALSRMLHGGDASRPR</sequence>
<dbReference type="OrthoDB" id="118550at2759"/>
<feature type="region of interest" description="Disordered" evidence="1">
    <location>
        <begin position="39"/>
        <end position="65"/>
    </location>
</feature>
<dbReference type="SUPFAM" id="SSF57850">
    <property type="entry name" value="RING/U-box"/>
    <property type="match status" value="1"/>
</dbReference>
<dbReference type="VEuPathDB" id="FungiDB:AMAG_06199"/>
<dbReference type="eggNOG" id="KOG1279">
    <property type="taxonomic scope" value="Eukaryota"/>
</dbReference>
<dbReference type="PROSITE" id="PS50090">
    <property type="entry name" value="MYB_LIKE"/>
    <property type="match status" value="1"/>
</dbReference>
<dbReference type="InterPro" id="IPR032451">
    <property type="entry name" value="SMARCC_C"/>
</dbReference>
<protein>
    <submittedName>
        <fullName evidence="4">Uncharacterized protein</fullName>
    </submittedName>
</protein>